<dbReference type="PANTHER" id="PTHR43767:SF1">
    <property type="entry name" value="NONRIBOSOMAL PEPTIDE SYNTHASE PES1 (EUROFUNG)-RELATED"/>
    <property type="match status" value="1"/>
</dbReference>
<dbReference type="SUPFAM" id="SSF54593">
    <property type="entry name" value="Glyoxalase/Bleomycin resistance protein/Dihydroxybiphenyl dioxygenase"/>
    <property type="match status" value="1"/>
</dbReference>
<dbReference type="CDD" id="cd06587">
    <property type="entry name" value="VOC"/>
    <property type="match status" value="1"/>
</dbReference>
<keyword evidence="4" id="KW-1185">Reference proteome</keyword>
<gene>
    <name evidence="3" type="ORF">ACFYXQ_16095</name>
</gene>
<dbReference type="InterPro" id="IPR050237">
    <property type="entry name" value="ATP-dep_AMP-bd_enzyme"/>
</dbReference>
<dbReference type="PROSITE" id="PS00455">
    <property type="entry name" value="AMP_BINDING"/>
    <property type="match status" value="1"/>
</dbReference>
<dbReference type="InterPro" id="IPR037523">
    <property type="entry name" value="VOC_core"/>
</dbReference>
<dbReference type="InterPro" id="IPR000873">
    <property type="entry name" value="AMP-dep_synth/lig_dom"/>
</dbReference>
<evidence type="ECO:0000259" key="2">
    <source>
        <dbReference type="PROSITE" id="PS51819"/>
    </source>
</evidence>
<dbReference type="PANTHER" id="PTHR43767">
    <property type="entry name" value="LONG-CHAIN-FATTY-ACID--COA LIGASE"/>
    <property type="match status" value="1"/>
</dbReference>
<organism evidence="3 4">
    <name type="scientific">Nocardia jiangxiensis</name>
    <dbReference type="NCBI Taxonomy" id="282685"/>
    <lineage>
        <taxon>Bacteria</taxon>
        <taxon>Bacillati</taxon>
        <taxon>Actinomycetota</taxon>
        <taxon>Actinomycetes</taxon>
        <taxon>Mycobacteriales</taxon>
        <taxon>Nocardiaceae</taxon>
        <taxon>Nocardia</taxon>
    </lineage>
</organism>
<accession>A0ABW6RZ27</accession>
<name>A0ABW6RZ27_9NOCA</name>
<comment type="caution">
    <text evidence="3">The sequence shown here is derived from an EMBL/GenBank/DDBJ whole genome shotgun (WGS) entry which is preliminary data.</text>
</comment>
<dbReference type="InterPro" id="IPR004360">
    <property type="entry name" value="Glyas_Fos-R_dOase_dom"/>
</dbReference>
<dbReference type="InterPro" id="IPR042099">
    <property type="entry name" value="ANL_N_sf"/>
</dbReference>
<evidence type="ECO:0000313" key="3">
    <source>
        <dbReference type="EMBL" id="MFF3569292.1"/>
    </source>
</evidence>
<reference evidence="3 4" key="1">
    <citation type="submission" date="2024-10" db="EMBL/GenBank/DDBJ databases">
        <title>The Natural Products Discovery Center: Release of the First 8490 Sequenced Strains for Exploring Actinobacteria Biosynthetic Diversity.</title>
        <authorList>
            <person name="Kalkreuter E."/>
            <person name="Kautsar S.A."/>
            <person name="Yang D."/>
            <person name="Bader C.D."/>
            <person name="Teijaro C.N."/>
            <person name="Fluegel L."/>
            <person name="Davis C.M."/>
            <person name="Simpson J.R."/>
            <person name="Lauterbach L."/>
            <person name="Steele A.D."/>
            <person name="Gui C."/>
            <person name="Meng S."/>
            <person name="Li G."/>
            <person name="Viehrig K."/>
            <person name="Ye F."/>
            <person name="Su P."/>
            <person name="Kiefer A.F."/>
            <person name="Nichols A."/>
            <person name="Cepeda A.J."/>
            <person name="Yan W."/>
            <person name="Fan B."/>
            <person name="Jiang Y."/>
            <person name="Adhikari A."/>
            <person name="Zheng C.-J."/>
            <person name="Schuster L."/>
            <person name="Cowan T.M."/>
            <person name="Smanski M.J."/>
            <person name="Chevrette M.G."/>
            <person name="De Carvalho L.P.S."/>
            <person name="Shen B."/>
        </authorList>
    </citation>
    <scope>NUCLEOTIDE SEQUENCE [LARGE SCALE GENOMIC DNA]</scope>
    <source>
        <strain evidence="3 4">NPDC002593</strain>
    </source>
</reference>
<evidence type="ECO:0000256" key="1">
    <source>
        <dbReference type="SAM" id="MobiDB-lite"/>
    </source>
</evidence>
<dbReference type="Pfam" id="PF00501">
    <property type="entry name" value="AMP-binding"/>
    <property type="match status" value="1"/>
</dbReference>
<dbReference type="Pfam" id="PF00903">
    <property type="entry name" value="Glyoxalase"/>
    <property type="match status" value="1"/>
</dbReference>
<proteinExistence type="predicted"/>
<dbReference type="RefSeq" id="WP_387404121.1">
    <property type="nucleotide sequence ID" value="NZ_JBIAQY010000004.1"/>
</dbReference>
<feature type="region of interest" description="Disordered" evidence="1">
    <location>
        <begin position="498"/>
        <end position="524"/>
    </location>
</feature>
<dbReference type="Gene3D" id="3.30.300.30">
    <property type="match status" value="1"/>
</dbReference>
<protein>
    <submittedName>
        <fullName evidence="3">AMP-binding protein</fullName>
    </submittedName>
</protein>
<dbReference type="PROSITE" id="PS51819">
    <property type="entry name" value="VOC"/>
    <property type="match status" value="1"/>
</dbReference>
<feature type="domain" description="VOC" evidence="2">
    <location>
        <begin position="534"/>
        <end position="665"/>
    </location>
</feature>
<sequence>MGEIRTLAKFLEDGARRWPDRPWCTAPDGEATRAQIYADALRCVGGLRALGVQRGDRIVVVLPNSLEFVRAWFGVILTGAVCVAVNPTAAAAELPAVIAETGASVAIVSPGAPAPAGVRAVTVAELAAAEPEEAADGPADRVAGYIQSSGSTGRPKFIIETHGIYTLTAEGYPFWLGLTESDVLLTSLPLSHLNAQAYSTLGSYGCGARLVLLAKFSASTFWETTRQTGATVFNAIGAMLEILAERPPSPAEREHRIRACYSAPAPDADSHQRIEQRFGFRLVVGYGLSESPYGLICPIDGPRVFGSMGRPRQHPRLGEINKARIVNPDTGIDVADDEVGELLLSNPALTPGYYRMPEETASVLREGWLHTGDLARRDADGNYFFAGRLKEIIRRRGENLSPADVEVVLNAHPAVSSSAVIGVPSPLSEQDVKAFVLVTPGATVDADQLQQWWIQRLPPYKRPRFLEFVDRWPLTATQKIAKKLLPADRTVNEIDFESPRAQKVSVAPEHDTTEPEEDTEPNKEHTMQDVNFAGLNHLALVTTDMDKTVRFYRDVLGMNLVGTTGNRDEGYPYRHYFLSIARGASIAFFEWPEVEMPGRKDSGIPASGIQFDHVSIGVETDEDLENIRKRLEADGRDVSDVVDHGLVRSVYATDPNGISIEFSVSARDLDADPWFDDAKPVAAVLEQQGN</sequence>
<dbReference type="SUPFAM" id="SSF56801">
    <property type="entry name" value="Acetyl-CoA synthetase-like"/>
    <property type="match status" value="1"/>
</dbReference>
<dbReference type="Gene3D" id="3.40.50.12780">
    <property type="entry name" value="N-terminal domain of ligase-like"/>
    <property type="match status" value="1"/>
</dbReference>
<dbReference type="Gene3D" id="3.10.180.10">
    <property type="entry name" value="2,3-Dihydroxybiphenyl 1,2-Dioxygenase, domain 1"/>
    <property type="match status" value="1"/>
</dbReference>
<evidence type="ECO:0000313" key="4">
    <source>
        <dbReference type="Proteomes" id="UP001601992"/>
    </source>
</evidence>
<dbReference type="InterPro" id="IPR025110">
    <property type="entry name" value="AMP-bd_C"/>
</dbReference>
<dbReference type="InterPro" id="IPR045851">
    <property type="entry name" value="AMP-bd_C_sf"/>
</dbReference>
<dbReference type="InterPro" id="IPR020845">
    <property type="entry name" value="AMP-binding_CS"/>
</dbReference>
<dbReference type="Proteomes" id="UP001601992">
    <property type="component" value="Unassembled WGS sequence"/>
</dbReference>
<dbReference type="Pfam" id="PF13193">
    <property type="entry name" value="AMP-binding_C"/>
    <property type="match status" value="1"/>
</dbReference>
<dbReference type="EMBL" id="JBIAQY010000004">
    <property type="protein sequence ID" value="MFF3569292.1"/>
    <property type="molecule type" value="Genomic_DNA"/>
</dbReference>
<dbReference type="InterPro" id="IPR029068">
    <property type="entry name" value="Glyas_Bleomycin-R_OHBP_Dase"/>
</dbReference>